<proteinExistence type="predicted"/>
<comment type="caution">
    <text evidence="1">The sequence shown here is derived from an EMBL/GenBank/DDBJ whole genome shotgun (WGS) entry which is preliminary data.</text>
</comment>
<gene>
    <name evidence="1" type="ORF">AVR91_0209090</name>
</gene>
<accession>A0A1W2LZN7</accession>
<name>A0A1W2LZN7_9PSEU</name>
<evidence type="ECO:0000313" key="2">
    <source>
        <dbReference type="Proteomes" id="UP000076660"/>
    </source>
</evidence>
<reference evidence="1 2" key="1">
    <citation type="submission" date="2016-12" db="EMBL/GenBank/DDBJ databases">
        <title>Amycolatopsis keratiniphila subsp. keratiniphila genome sequencing and assembly.</title>
        <authorList>
            <person name="Mayilraj S."/>
            <person name="Kaur N."/>
        </authorList>
    </citation>
    <scope>NUCLEOTIDE SEQUENCE [LARGE SCALE GENOMIC DNA]</scope>
    <source>
        <strain evidence="1 2">DSM 44409</strain>
    </source>
</reference>
<organism evidence="1 2">
    <name type="scientific">Amycolatopsis keratiniphila subsp. keratiniphila</name>
    <dbReference type="NCBI Taxonomy" id="227715"/>
    <lineage>
        <taxon>Bacteria</taxon>
        <taxon>Bacillati</taxon>
        <taxon>Actinomycetota</taxon>
        <taxon>Actinomycetes</taxon>
        <taxon>Pseudonocardiales</taxon>
        <taxon>Pseudonocardiaceae</taxon>
        <taxon>Amycolatopsis</taxon>
        <taxon>Amycolatopsis japonica group</taxon>
    </lineage>
</organism>
<evidence type="ECO:0000313" key="1">
    <source>
        <dbReference type="EMBL" id="ONF72361.1"/>
    </source>
</evidence>
<dbReference type="Proteomes" id="UP000076660">
    <property type="component" value="Unassembled WGS sequence"/>
</dbReference>
<dbReference type="EMBL" id="LQMT02000010">
    <property type="protein sequence ID" value="ONF72361.1"/>
    <property type="molecule type" value="Genomic_DNA"/>
</dbReference>
<sequence length="129" mass="13550">MAVSRSGAGDAEGAKSSVRDALIASAGFAVQYLALAQAVPEAGLWPVVASSLAATSAILPIVIRRWNGVRLPWRSVSGPAPCDRRDWSWRRPRWSCSVTADLGFGVSCESRRVAVAGCARSRPEGAGGR</sequence>
<dbReference type="AlphaFoldDB" id="A0A1W2LZN7"/>
<protein>
    <submittedName>
        <fullName evidence="1">Uncharacterized protein</fullName>
    </submittedName>
</protein>